<accession>A0A016T115</accession>
<dbReference type="AlphaFoldDB" id="A0A016T115"/>
<organism evidence="1 2">
    <name type="scientific">Ancylostoma ceylanicum</name>
    <dbReference type="NCBI Taxonomy" id="53326"/>
    <lineage>
        <taxon>Eukaryota</taxon>
        <taxon>Metazoa</taxon>
        <taxon>Ecdysozoa</taxon>
        <taxon>Nematoda</taxon>
        <taxon>Chromadorea</taxon>
        <taxon>Rhabditida</taxon>
        <taxon>Rhabditina</taxon>
        <taxon>Rhabditomorpha</taxon>
        <taxon>Strongyloidea</taxon>
        <taxon>Ancylostomatidae</taxon>
        <taxon>Ancylostomatinae</taxon>
        <taxon>Ancylostoma</taxon>
    </lineage>
</organism>
<reference evidence="2" key="1">
    <citation type="journal article" date="2015" name="Nat. Genet.">
        <title>The genome and transcriptome of the zoonotic hookworm Ancylostoma ceylanicum identify infection-specific gene families.</title>
        <authorList>
            <person name="Schwarz E.M."/>
            <person name="Hu Y."/>
            <person name="Antoshechkin I."/>
            <person name="Miller M.M."/>
            <person name="Sternberg P.W."/>
            <person name="Aroian R.V."/>
        </authorList>
    </citation>
    <scope>NUCLEOTIDE SEQUENCE</scope>
    <source>
        <strain evidence="2">HY135</strain>
    </source>
</reference>
<sequence length="90" mass="10015">MVVRIADRLECSTGDETAKENVRGPNGLNQCGQCPHIGISAIESDVFLVKEYSHQKDIIDHCSATVKKEQVQGLKFLFASKRLHQLALLH</sequence>
<name>A0A016T115_9BILA</name>
<protein>
    <submittedName>
        <fullName evidence="1">Uncharacterized protein</fullName>
    </submittedName>
</protein>
<evidence type="ECO:0000313" key="2">
    <source>
        <dbReference type="Proteomes" id="UP000024635"/>
    </source>
</evidence>
<comment type="caution">
    <text evidence="1">The sequence shown here is derived from an EMBL/GenBank/DDBJ whole genome shotgun (WGS) entry which is preliminary data.</text>
</comment>
<dbReference type="EMBL" id="JARK01001487">
    <property type="protein sequence ID" value="EYB96331.1"/>
    <property type="molecule type" value="Genomic_DNA"/>
</dbReference>
<dbReference type="Proteomes" id="UP000024635">
    <property type="component" value="Unassembled WGS sequence"/>
</dbReference>
<keyword evidence="2" id="KW-1185">Reference proteome</keyword>
<proteinExistence type="predicted"/>
<evidence type="ECO:0000313" key="1">
    <source>
        <dbReference type="EMBL" id="EYB96331.1"/>
    </source>
</evidence>
<gene>
    <name evidence="1" type="primary">Acey_s0151.g2812</name>
    <name evidence="1" type="ORF">Y032_0151g2812</name>
</gene>